<dbReference type="Pfam" id="PF14365">
    <property type="entry name" value="Neprosin_AP"/>
    <property type="match status" value="1"/>
</dbReference>
<protein>
    <submittedName>
        <fullName evidence="4">Uncharacterized protein LOC106753176</fullName>
    </submittedName>
</protein>
<sequence length="366" mass="41324">MINPFIVACLVISGVSIPIHGFQDTLEEDLELERQLKLIINKPPIKTIHTKNGDMIDCIDIYKQLAFDNPLLKDHKLQTKPSFQKSSTKNLANKSRFNLEKVQCPKGSIPIRRTTKEDLIREKQLLNKSILVQGITGIHHAELALSSKFSPYYSISGRNNAYNPPVSKGQMSLSHVWVQKGPISTNNKISLGWQVSPDLYGDNKTHLYALWTVLFKLIPKFILVQLLEIYLLMVDLFLIQSVMEPSTKDWWIHISGEDIGYFPAKLFSNLASADKVGWGGRTLTRHGSPSPQMGSGHFPDKNLYHACYFRTIYFENASRIKSGPEKYQTEKYVDKPNCFGLRYYGNVHGIGGYMLQFGGPGGKCDG</sequence>
<dbReference type="PANTHER" id="PTHR31589:SF223">
    <property type="entry name" value="PROTEIN, PUTATIVE (DUF239)-RELATED"/>
    <property type="match status" value="1"/>
</dbReference>
<dbReference type="GeneID" id="106753176"/>
<evidence type="ECO:0000313" key="4">
    <source>
        <dbReference type="RefSeq" id="XP_014490457.1"/>
    </source>
</evidence>
<dbReference type="InterPro" id="IPR025521">
    <property type="entry name" value="Neprosin_propep"/>
</dbReference>
<accession>A0A1S3T9M6</accession>
<dbReference type="RefSeq" id="XP_014490457.1">
    <property type="nucleotide sequence ID" value="XM_014634971.1"/>
</dbReference>
<dbReference type="Gene3D" id="3.90.1320.10">
    <property type="entry name" value="Outer-capsid protein sigma 3, large lobe"/>
    <property type="match status" value="1"/>
</dbReference>
<dbReference type="PANTHER" id="PTHR31589">
    <property type="entry name" value="PROTEIN, PUTATIVE (DUF239)-RELATED-RELATED"/>
    <property type="match status" value="1"/>
</dbReference>
<evidence type="ECO:0000259" key="2">
    <source>
        <dbReference type="PROSITE" id="PS52045"/>
    </source>
</evidence>
<dbReference type="STRING" id="3916.A0A1S3T9M6"/>
<dbReference type="OrthoDB" id="1858978at2759"/>
<keyword evidence="3" id="KW-1185">Reference proteome</keyword>
<dbReference type="InterPro" id="IPR053168">
    <property type="entry name" value="Glutamic_endopeptidase"/>
</dbReference>
<dbReference type="InterPro" id="IPR004314">
    <property type="entry name" value="Neprosin"/>
</dbReference>
<dbReference type="Proteomes" id="UP000087766">
    <property type="component" value="Unplaced"/>
</dbReference>
<dbReference type="Pfam" id="PF03080">
    <property type="entry name" value="Neprosin"/>
    <property type="match status" value="2"/>
</dbReference>
<name>A0A1S3T9M6_VIGRR</name>
<keyword evidence="1" id="KW-0732">Signal</keyword>
<dbReference type="PROSITE" id="PS52045">
    <property type="entry name" value="NEPROSIN_PEP_CD"/>
    <property type="match status" value="1"/>
</dbReference>
<evidence type="ECO:0000256" key="1">
    <source>
        <dbReference type="SAM" id="SignalP"/>
    </source>
</evidence>
<organism evidence="3 4">
    <name type="scientific">Vigna radiata var. radiata</name>
    <name type="common">Mung bean</name>
    <name type="synonym">Phaseolus aureus</name>
    <dbReference type="NCBI Taxonomy" id="3916"/>
    <lineage>
        <taxon>Eukaryota</taxon>
        <taxon>Viridiplantae</taxon>
        <taxon>Streptophyta</taxon>
        <taxon>Embryophyta</taxon>
        <taxon>Tracheophyta</taxon>
        <taxon>Spermatophyta</taxon>
        <taxon>Magnoliopsida</taxon>
        <taxon>eudicotyledons</taxon>
        <taxon>Gunneridae</taxon>
        <taxon>Pentapetalae</taxon>
        <taxon>rosids</taxon>
        <taxon>fabids</taxon>
        <taxon>Fabales</taxon>
        <taxon>Fabaceae</taxon>
        <taxon>Papilionoideae</taxon>
        <taxon>50 kb inversion clade</taxon>
        <taxon>NPAAA clade</taxon>
        <taxon>indigoferoid/millettioid clade</taxon>
        <taxon>Phaseoleae</taxon>
        <taxon>Vigna</taxon>
    </lineage>
</organism>
<feature type="signal peptide" evidence="1">
    <location>
        <begin position="1"/>
        <end position="21"/>
    </location>
</feature>
<dbReference type="AlphaFoldDB" id="A0A1S3T9M6"/>
<feature type="domain" description="Neprosin PEP catalytic" evidence="2">
    <location>
        <begin position="134"/>
        <end position="365"/>
    </location>
</feature>
<feature type="chain" id="PRO_5010251983" evidence="1">
    <location>
        <begin position="22"/>
        <end position="366"/>
    </location>
</feature>
<gene>
    <name evidence="4" type="primary">LOC106753176</name>
</gene>
<proteinExistence type="predicted"/>
<evidence type="ECO:0000313" key="3">
    <source>
        <dbReference type="Proteomes" id="UP000087766"/>
    </source>
</evidence>
<reference evidence="4" key="1">
    <citation type="submission" date="2025-08" db="UniProtKB">
        <authorList>
            <consortium name="RefSeq"/>
        </authorList>
    </citation>
    <scope>IDENTIFICATION</scope>
    <source>
        <tissue evidence="4">Leaf</tissue>
    </source>
</reference>
<dbReference type="KEGG" id="vra:106753176"/>